<comment type="caution">
    <text evidence="2">The sequence shown here is derived from an EMBL/GenBank/DDBJ whole genome shotgun (WGS) entry which is preliminary data.</text>
</comment>
<dbReference type="InterPro" id="IPR035936">
    <property type="entry name" value="BB2672"/>
</dbReference>
<reference evidence="2 3" key="1">
    <citation type="submission" date="2020-08" db="EMBL/GenBank/DDBJ databases">
        <title>Sequencing the genomes of 1000 actinobacteria strains.</title>
        <authorList>
            <person name="Klenk H.-P."/>
        </authorList>
    </citation>
    <scope>NUCLEOTIDE SEQUENCE [LARGE SCALE GENOMIC DNA]</scope>
    <source>
        <strain evidence="2 3">DSM 44551</strain>
    </source>
</reference>
<dbReference type="SUPFAM" id="SSF160519">
    <property type="entry name" value="BB2672-like"/>
    <property type="match status" value="1"/>
</dbReference>
<dbReference type="InterPro" id="IPR009569">
    <property type="entry name" value="AA_synth_put"/>
</dbReference>
<evidence type="ECO:0000313" key="2">
    <source>
        <dbReference type="EMBL" id="MBB5430870.1"/>
    </source>
</evidence>
<evidence type="ECO:0000313" key="3">
    <source>
        <dbReference type="Proteomes" id="UP000572635"/>
    </source>
</evidence>
<sequence length="197" mass="20435">MSTVRTIVTHVDEVWAEPGGPRVGPVRRAAAAAVVANPWAGRPVGCDLGEEAPELAARLAVELTGRLLEQLGGAAAVAAFGKGAVVGLDGEVEHGAALIHTPYFGNLLREMTGGTSIIAFADDRSAAGSPLTVPLWHKTAAATRSHYQTVQIRVPDAPRPDEIVVVAAAAAGPRPHPRIGDRTTDADVTLEDVKQPV</sequence>
<dbReference type="AlphaFoldDB" id="A0A7W8VCD9"/>
<dbReference type="Gene3D" id="3.30.1330.110">
    <property type="entry name" value="BB2672"/>
    <property type="match status" value="1"/>
</dbReference>
<dbReference type="EMBL" id="JACHDB010000001">
    <property type="protein sequence ID" value="MBB5430870.1"/>
    <property type="molecule type" value="Genomic_DNA"/>
</dbReference>
<gene>
    <name evidence="2" type="ORF">HDA36_000954</name>
</gene>
<dbReference type="Proteomes" id="UP000572635">
    <property type="component" value="Unassembled WGS sequence"/>
</dbReference>
<feature type="compositionally biased region" description="Basic and acidic residues" evidence="1">
    <location>
        <begin position="178"/>
        <end position="197"/>
    </location>
</feature>
<evidence type="ECO:0000256" key="1">
    <source>
        <dbReference type="SAM" id="MobiDB-lite"/>
    </source>
</evidence>
<feature type="region of interest" description="Disordered" evidence="1">
    <location>
        <begin position="174"/>
        <end position="197"/>
    </location>
</feature>
<proteinExistence type="predicted"/>
<protein>
    <recommendedName>
        <fullName evidence="4">Amino acid synthesis family protein</fullName>
    </recommendedName>
</protein>
<keyword evidence="3" id="KW-1185">Reference proteome</keyword>
<name>A0A7W8VCD9_9ACTN</name>
<organism evidence="2 3">
    <name type="scientific">Nocardiopsis composta</name>
    <dbReference type="NCBI Taxonomy" id="157465"/>
    <lineage>
        <taxon>Bacteria</taxon>
        <taxon>Bacillati</taxon>
        <taxon>Actinomycetota</taxon>
        <taxon>Actinomycetes</taxon>
        <taxon>Streptosporangiales</taxon>
        <taxon>Nocardiopsidaceae</taxon>
        <taxon>Nocardiopsis</taxon>
    </lineage>
</organism>
<accession>A0A7W8VCD9</accession>
<evidence type="ECO:0008006" key="4">
    <source>
        <dbReference type="Google" id="ProtNLM"/>
    </source>
</evidence>
<dbReference type="RefSeq" id="WP_184389089.1">
    <property type="nucleotide sequence ID" value="NZ_BAAAJD010000057.1"/>
</dbReference>
<dbReference type="Pfam" id="PF06684">
    <property type="entry name" value="AA_synth"/>
    <property type="match status" value="1"/>
</dbReference>